<dbReference type="InterPro" id="IPR000626">
    <property type="entry name" value="Ubiquitin-like_dom"/>
</dbReference>
<evidence type="ECO:0000256" key="3">
    <source>
        <dbReference type="ARBA" id="ARBA00022750"/>
    </source>
</evidence>
<evidence type="ECO:0000256" key="2">
    <source>
        <dbReference type="ARBA" id="ARBA00022670"/>
    </source>
</evidence>
<feature type="non-terminal residue" evidence="7">
    <location>
        <position position="271"/>
    </location>
</feature>
<dbReference type="Gene3D" id="3.10.20.90">
    <property type="entry name" value="Phosphatidylinositol 3-kinase Catalytic Subunit, Chain A, domain 1"/>
    <property type="match status" value="1"/>
</dbReference>
<proteinExistence type="inferred from homology"/>
<evidence type="ECO:0000256" key="4">
    <source>
        <dbReference type="ARBA" id="ARBA00022801"/>
    </source>
</evidence>
<evidence type="ECO:0000259" key="5">
    <source>
        <dbReference type="PROSITE" id="PS50053"/>
    </source>
</evidence>
<reference evidence="7" key="1">
    <citation type="submission" date="2025-08" db="UniProtKB">
        <authorList>
            <consortium name="RefSeq"/>
        </authorList>
    </citation>
    <scope>IDENTIFICATION</scope>
    <source>
        <tissue evidence="7">Muscle</tissue>
    </source>
</reference>
<evidence type="ECO:0000256" key="1">
    <source>
        <dbReference type="ARBA" id="ARBA00009136"/>
    </source>
</evidence>
<dbReference type="InterPro" id="IPR029071">
    <property type="entry name" value="Ubiquitin-like_domsf"/>
</dbReference>
<dbReference type="RefSeq" id="XP_013787909.2">
    <property type="nucleotide sequence ID" value="XM_013932455.2"/>
</dbReference>
<dbReference type="Pfam" id="PF09668">
    <property type="entry name" value="Asp_protease"/>
    <property type="match status" value="2"/>
</dbReference>
<name>A0ABM1BSP4_LIMPO</name>
<comment type="similarity">
    <text evidence="1">Belongs to the DDI1 family.</text>
</comment>
<dbReference type="Pfam" id="PF00240">
    <property type="entry name" value="ubiquitin"/>
    <property type="match status" value="1"/>
</dbReference>
<dbReference type="InterPro" id="IPR057273">
    <property type="entry name" value="Ddi1/2_HDD"/>
</dbReference>
<organism evidence="6 7">
    <name type="scientific">Limulus polyphemus</name>
    <name type="common">Atlantic horseshoe crab</name>
    <dbReference type="NCBI Taxonomy" id="6850"/>
    <lineage>
        <taxon>Eukaryota</taxon>
        <taxon>Metazoa</taxon>
        <taxon>Ecdysozoa</taxon>
        <taxon>Arthropoda</taxon>
        <taxon>Chelicerata</taxon>
        <taxon>Merostomata</taxon>
        <taxon>Xiphosura</taxon>
        <taxon>Limulidae</taxon>
        <taxon>Limulus</taxon>
    </lineage>
</organism>
<dbReference type="PANTHER" id="PTHR15397:SF3">
    <property type="entry name" value="DNA DAMAGE INDUCIBLE 1 HOMOLOG 2"/>
    <property type="match status" value="1"/>
</dbReference>
<dbReference type="Proteomes" id="UP000694941">
    <property type="component" value="Unplaced"/>
</dbReference>
<dbReference type="Gene3D" id="2.40.70.10">
    <property type="entry name" value="Acid Proteases"/>
    <property type="match status" value="2"/>
</dbReference>
<dbReference type="PANTHER" id="PTHR15397">
    <property type="entry name" value="SODIUM-GLUCOSE COTRANSPORTER REGULATORY PROTEIN -RELATED"/>
    <property type="match status" value="1"/>
</dbReference>
<dbReference type="GeneID" id="106471835"/>
<feature type="domain" description="Ubiquitin-like" evidence="5">
    <location>
        <begin position="1"/>
        <end position="70"/>
    </location>
</feature>
<dbReference type="InterPro" id="IPR021109">
    <property type="entry name" value="Peptidase_aspartic_dom_sf"/>
</dbReference>
<dbReference type="SUPFAM" id="SSF54236">
    <property type="entry name" value="Ubiquitin-like"/>
    <property type="match status" value="1"/>
</dbReference>
<keyword evidence="4" id="KW-0378">Hydrolase</keyword>
<dbReference type="SUPFAM" id="SSF50630">
    <property type="entry name" value="Acid proteases"/>
    <property type="match status" value="1"/>
</dbReference>
<protein>
    <submittedName>
        <fullName evidence="7">Protein DDI1 homolog 2-like</fullName>
    </submittedName>
</protein>
<sequence>MKVTVTTLGDDIFTLDVSDDMELVNFKALCEYESGVPATEIVVTFEGRPLLDDRQPLKGYGVKEGDVLLIQQIVHQRQSGNPQQTSGLTFPNIDFGNIHIPPVGQNQRTLDTENQNDPAHIREVLLNSPEQLALLKHNNPHLADALLSGSVEQFTSVLQEQQEQRARKEQLRIRMMNADPFDAEAQQLIAEEIKQQNIDSNMEAAMEYHPESFGQVVMLYINCKVNGHPVRAFIDSVQIQIENDFLTSSFSVLEDQPMDMLLGLDMLKRHQ</sequence>
<dbReference type="PROSITE" id="PS50053">
    <property type="entry name" value="UBIQUITIN_2"/>
    <property type="match status" value="1"/>
</dbReference>
<evidence type="ECO:0000313" key="7">
    <source>
        <dbReference type="RefSeq" id="XP_013787909.2"/>
    </source>
</evidence>
<keyword evidence="2" id="KW-0645">Protease</keyword>
<dbReference type="Pfam" id="PF24669">
    <property type="entry name" value="Ddi2_HDD"/>
    <property type="match status" value="1"/>
</dbReference>
<keyword evidence="3" id="KW-0064">Aspartyl protease</keyword>
<dbReference type="InterPro" id="IPR019103">
    <property type="entry name" value="Peptidase_aspartic_DDI1-type"/>
</dbReference>
<accession>A0ABM1BSP4</accession>
<dbReference type="InterPro" id="IPR033882">
    <property type="entry name" value="DDI1_N"/>
</dbReference>
<gene>
    <name evidence="7" type="primary">LOC106471835</name>
</gene>
<dbReference type="SMART" id="SM00213">
    <property type="entry name" value="UBQ"/>
    <property type="match status" value="1"/>
</dbReference>
<dbReference type="CDD" id="cd01796">
    <property type="entry name" value="Ubl_Ddi1_like"/>
    <property type="match status" value="1"/>
</dbReference>
<keyword evidence="6" id="KW-1185">Reference proteome</keyword>
<evidence type="ECO:0000313" key="6">
    <source>
        <dbReference type="Proteomes" id="UP000694941"/>
    </source>
</evidence>